<gene>
    <name evidence="1" type="ORF">KL86APRO_10912</name>
</gene>
<sequence>MTHMRDDVNALVRRFGGLSAMARALGHAHPTTVQGWRDRGTIPRWRIYEIRQSKLGRTDAEIAGLLDRLDPRDPVGCRYIAGDPKGAWSYCNRPQKPGSAYCAEHHALCRVPADDADALAEIERAAASGDRPERG</sequence>
<reference evidence="1" key="1">
    <citation type="submission" date="2016-04" db="EMBL/GenBank/DDBJ databases">
        <authorList>
            <person name="Evans L.H."/>
            <person name="Alamgir A."/>
            <person name="Owens N."/>
            <person name="Weber N.D."/>
            <person name="Virtaneva K."/>
            <person name="Barbian K."/>
            <person name="Babar A."/>
            <person name="Rosenke K."/>
        </authorList>
    </citation>
    <scope>NUCLEOTIDE SEQUENCE</scope>
    <source>
        <strain evidence="1">86</strain>
    </source>
</reference>
<dbReference type="Gene3D" id="1.10.260.40">
    <property type="entry name" value="lambda repressor-like DNA-binding domains"/>
    <property type="match status" value="1"/>
</dbReference>
<dbReference type="AlphaFoldDB" id="A0A212JDZ9"/>
<accession>A0A212JDZ9</accession>
<dbReference type="GO" id="GO:0003677">
    <property type="term" value="F:DNA binding"/>
    <property type="evidence" value="ECO:0007669"/>
    <property type="project" value="InterPro"/>
</dbReference>
<dbReference type="InterPro" id="IPR059216">
    <property type="entry name" value="LeuA_carph_isopro_dom"/>
</dbReference>
<evidence type="ECO:0000313" key="1">
    <source>
        <dbReference type="EMBL" id="SBV97652.1"/>
    </source>
</evidence>
<proteinExistence type="predicted"/>
<name>A0A212JDZ9_9PROT</name>
<dbReference type="EMBL" id="FLUO01000001">
    <property type="protein sequence ID" value="SBV97652.1"/>
    <property type="molecule type" value="Genomic_DNA"/>
</dbReference>
<protein>
    <submittedName>
        <fullName evidence="1">Uncharacterized protein</fullName>
    </submittedName>
</protein>
<organism evidence="1">
    <name type="scientific">uncultured Alphaproteobacteria bacterium</name>
    <dbReference type="NCBI Taxonomy" id="91750"/>
    <lineage>
        <taxon>Bacteria</taxon>
        <taxon>Pseudomonadati</taxon>
        <taxon>Pseudomonadota</taxon>
        <taxon>Alphaproteobacteria</taxon>
        <taxon>environmental samples</taxon>
    </lineage>
</organism>
<dbReference type="InterPro" id="IPR010982">
    <property type="entry name" value="Lambda_DNA-bd_dom_sf"/>
</dbReference>
<dbReference type="NCBIfam" id="NF046037">
    <property type="entry name" value="carphisopro"/>
    <property type="match status" value="1"/>
</dbReference>